<feature type="domain" description="FecR protein" evidence="1">
    <location>
        <begin position="114"/>
        <end position="210"/>
    </location>
</feature>
<evidence type="ECO:0000313" key="4">
    <source>
        <dbReference type="EMBL" id="TCO25377.1"/>
    </source>
</evidence>
<dbReference type="GO" id="GO:0016989">
    <property type="term" value="F:sigma factor antagonist activity"/>
    <property type="evidence" value="ECO:0007669"/>
    <property type="project" value="TreeGrafter"/>
</dbReference>
<reference evidence="6" key="2">
    <citation type="journal article" date="2019" name="Int. J. Syst. Evol. Microbiol.">
        <title>The Global Catalogue of Microorganisms (GCM) 10K type strain sequencing project: providing services to taxonomists for standard genome sequencing and annotation.</title>
        <authorList>
            <consortium name="The Broad Institute Genomics Platform"/>
            <consortium name="The Broad Institute Genome Sequencing Center for Infectious Disease"/>
            <person name="Wu L."/>
            <person name="Ma J."/>
        </authorList>
    </citation>
    <scope>NUCLEOTIDE SEQUENCE [LARGE SCALE GENOMIC DNA]</scope>
    <source>
        <strain evidence="6">CGMCC 1.15644</strain>
    </source>
</reference>
<name>A0A4R2HCJ3_9SPHI</name>
<feature type="domain" description="Protein FecR C-terminal" evidence="2">
    <location>
        <begin position="261"/>
        <end position="327"/>
    </location>
</feature>
<dbReference type="RefSeq" id="WP_132533057.1">
    <property type="nucleotide sequence ID" value="NZ_BMJO01000002.1"/>
</dbReference>
<dbReference type="InterPro" id="IPR012373">
    <property type="entry name" value="Ferrdict_sens_TM"/>
</dbReference>
<accession>A0A4R2HCJ3</accession>
<dbReference type="EMBL" id="SLWO01000004">
    <property type="protein sequence ID" value="TCO25377.1"/>
    <property type="molecule type" value="Genomic_DNA"/>
</dbReference>
<dbReference type="PANTHER" id="PTHR30273:SF2">
    <property type="entry name" value="PROTEIN FECR"/>
    <property type="match status" value="1"/>
</dbReference>
<dbReference type="EMBL" id="BMJO01000002">
    <property type="protein sequence ID" value="GGE45904.1"/>
    <property type="molecule type" value="Genomic_DNA"/>
</dbReference>
<evidence type="ECO:0000313" key="5">
    <source>
        <dbReference type="Proteomes" id="UP000295684"/>
    </source>
</evidence>
<evidence type="ECO:0000313" key="6">
    <source>
        <dbReference type="Proteomes" id="UP000622648"/>
    </source>
</evidence>
<protein>
    <submittedName>
        <fullName evidence="4">FecR family protein</fullName>
    </submittedName>
</protein>
<dbReference type="Pfam" id="PF04773">
    <property type="entry name" value="FecR"/>
    <property type="match status" value="1"/>
</dbReference>
<reference evidence="4 5" key="3">
    <citation type="submission" date="2019-03" db="EMBL/GenBank/DDBJ databases">
        <title>Genomic Encyclopedia of Type Strains, Phase IV (KMG-IV): sequencing the most valuable type-strain genomes for metagenomic binning, comparative biology and taxonomic classification.</title>
        <authorList>
            <person name="Goeker M."/>
        </authorList>
    </citation>
    <scope>NUCLEOTIDE SEQUENCE [LARGE SCALE GENOMIC DNA]</scope>
    <source>
        <strain evidence="4 5">DSM 103236</strain>
    </source>
</reference>
<dbReference type="PIRSF" id="PIRSF018266">
    <property type="entry name" value="FecR"/>
    <property type="match status" value="1"/>
</dbReference>
<dbReference type="InterPro" id="IPR032508">
    <property type="entry name" value="FecR_C"/>
</dbReference>
<dbReference type="InterPro" id="IPR006860">
    <property type="entry name" value="FecR"/>
</dbReference>
<dbReference type="Proteomes" id="UP000622648">
    <property type="component" value="Unassembled WGS sequence"/>
</dbReference>
<evidence type="ECO:0000313" key="3">
    <source>
        <dbReference type="EMBL" id="GGE45904.1"/>
    </source>
</evidence>
<dbReference type="Pfam" id="PF16344">
    <property type="entry name" value="FecR_C"/>
    <property type="match status" value="1"/>
</dbReference>
<dbReference type="PANTHER" id="PTHR30273">
    <property type="entry name" value="PERIPLASMIC SIGNAL SENSOR AND SIGMA FACTOR ACTIVATOR FECR-RELATED"/>
    <property type="match status" value="1"/>
</dbReference>
<evidence type="ECO:0000259" key="1">
    <source>
        <dbReference type="Pfam" id="PF04773"/>
    </source>
</evidence>
<sequence>MKFKVNKFLSAQFKKFQQQQLGDKQRHLIENWFNEKETAQHKPQVLLDATSKAELEERLFAGILAGIEKQHTTHWYQHRYIKIAAALVVISIASLLVYTQKHAQQQNQVTYRIYETRNGEVKKIMLPDSSTIWMNAATVIKVPKGFNTSNIREIRLEHGEAFFQVKPNARKPFQVKTRNYITTVLGTSFNIRSYAGENGYQVAVNTGKVRVEKMNENKPQLLSAGLIKDQILIFNEQTHALVIKDGNAANLMAWTSGKNLQLEDMDLIQIGKALERQYGIPVKVLLGNEKKLKYTIAFNEPEIGDAVQTLALKTGINYQLTNQSLIIKTGR</sequence>
<organism evidence="4 5">
    <name type="scientific">Pedobacter psychrotolerans</name>
    <dbReference type="NCBI Taxonomy" id="1843235"/>
    <lineage>
        <taxon>Bacteria</taxon>
        <taxon>Pseudomonadati</taxon>
        <taxon>Bacteroidota</taxon>
        <taxon>Sphingobacteriia</taxon>
        <taxon>Sphingobacteriales</taxon>
        <taxon>Sphingobacteriaceae</taxon>
        <taxon>Pedobacter</taxon>
    </lineage>
</organism>
<evidence type="ECO:0000259" key="2">
    <source>
        <dbReference type="Pfam" id="PF16344"/>
    </source>
</evidence>
<proteinExistence type="predicted"/>
<dbReference type="Proteomes" id="UP000295684">
    <property type="component" value="Unassembled WGS sequence"/>
</dbReference>
<keyword evidence="6" id="KW-1185">Reference proteome</keyword>
<dbReference type="Gene3D" id="3.55.50.30">
    <property type="match status" value="1"/>
</dbReference>
<reference evidence="3" key="1">
    <citation type="journal article" date="2014" name="Int. J. Syst. Evol. Microbiol.">
        <title>Complete genome of a new Firmicutes species belonging to the dominant human colonic microbiota ('Ruminococcus bicirculans') reveals two chromosomes and a selective capacity to utilize plant glucans.</title>
        <authorList>
            <consortium name="NISC Comparative Sequencing Program"/>
            <person name="Wegmann U."/>
            <person name="Louis P."/>
            <person name="Goesmann A."/>
            <person name="Henrissat B."/>
            <person name="Duncan S.H."/>
            <person name="Flint H.J."/>
        </authorList>
    </citation>
    <scope>NUCLEOTIDE SEQUENCE</scope>
    <source>
        <strain evidence="3">CGMCC 1.15644</strain>
    </source>
</reference>
<dbReference type="Gene3D" id="2.60.120.1440">
    <property type="match status" value="1"/>
</dbReference>
<dbReference type="OrthoDB" id="1524389at2"/>
<gene>
    <name evidence="4" type="ORF">EV200_104415</name>
    <name evidence="3" type="ORF">GCM10011413_10090</name>
</gene>
<dbReference type="AlphaFoldDB" id="A0A4R2HCJ3"/>
<reference evidence="3" key="4">
    <citation type="submission" date="2024-05" db="EMBL/GenBank/DDBJ databases">
        <authorList>
            <person name="Sun Q."/>
            <person name="Zhou Y."/>
        </authorList>
    </citation>
    <scope>NUCLEOTIDE SEQUENCE</scope>
    <source>
        <strain evidence="3">CGMCC 1.15644</strain>
    </source>
</reference>
<comment type="caution">
    <text evidence="4">The sequence shown here is derived from an EMBL/GenBank/DDBJ whole genome shotgun (WGS) entry which is preliminary data.</text>
</comment>